<gene>
    <name evidence="2" type="ORF">TREES_T100007595</name>
</gene>
<reference evidence="3" key="2">
    <citation type="journal article" date="2013" name="Nat. Commun.">
        <title>Genome of the Chinese tree shrew.</title>
        <authorList>
            <person name="Fan Y."/>
            <person name="Huang Z.Y."/>
            <person name="Cao C.C."/>
            <person name="Chen C.S."/>
            <person name="Chen Y.X."/>
            <person name="Fan D.D."/>
            <person name="He J."/>
            <person name="Hou H.L."/>
            <person name="Hu L."/>
            <person name="Hu X.T."/>
            <person name="Jiang X.T."/>
            <person name="Lai R."/>
            <person name="Lang Y.S."/>
            <person name="Liang B."/>
            <person name="Liao S.G."/>
            <person name="Mu D."/>
            <person name="Ma Y.Y."/>
            <person name="Niu Y.Y."/>
            <person name="Sun X.Q."/>
            <person name="Xia J.Q."/>
            <person name="Xiao J."/>
            <person name="Xiong Z.Q."/>
            <person name="Xu L."/>
            <person name="Yang L."/>
            <person name="Zhang Y."/>
            <person name="Zhao W."/>
            <person name="Zhao X.D."/>
            <person name="Zheng Y.T."/>
            <person name="Zhou J.M."/>
            <person name="Zhu Y.B."/>
            <person name="Zhang G.J."/>
            <person name="Wang J."/>
            <person name="Yao Y.G."/>
        </authorList>
    </citation>
    <scope>NUCLEOTIDE SEQUENCE [LARGE SCALE GENOMIC DNA]</scope>
</reference>
<dbReference type="InParanoid" id="L9KW05"/>
<keyword evidence="3" id="KW-1185">Reference proteome</keyword>
<dbReference type="EMBL" id="KB320636">
    <property type="protein sequence ID" value="ELW66883.1"/>
    <property type="molecule type" value="Genomic_DNA"/>
</dbReference>
<evidence type="ECO:0000313" key="3">
    <source>
        <dbReference type="Proteomes" id="UP000011518"/>
    </source>
</evidence>
<sequence>MSAKLADWCPAPRTTLWGRLCSPFPTRTLRAASEAALSSGVQWTAQCGSLAGVLLRVSRKSWTIRAKQELGPGGRCCPEPCPLPCMKFECLSLCPQAGLIRMEEEEFFIEPVEQGLAAQEAEQGRVHVVYRRPPTPKTPPLGGPQALDTGSLGVGVGLWLQVQTTGQPGAKRPLLDVPVQCQHDTPWATASPVPMLGDVALCGIGSLRRCPWPLGLRVGEPLSETPTCRHVGYEPSPGRVPPPLPLSSVRHKGPMETDSLAQVNPFESLRRWLPGIHSGPSTGPGSATGATLLQSPSRGPPDMSGLGKLGRPAEVRVLEPRSDAAATHCEREGRAVDSACSGIWQEGQSPVGLVAPSRHGGCACCELRGLVSLDEGRSFRTHKPTRCLMSRPVPDSPSVQCMTRGFTIALCTLLQAQAHPSCADWLPTSLRTMPAPSRSARVCAPLPCPGTSVPHLCTASSRATSLLAPMESHLGPLGSAVASRPLCPPACDHGHFSIRSSPF</sequence>
<proteinExistence type="predicted"/>
<name>L9KW05_TUPCH</name>
<dbReference type="GO" id="GO:0007229">
    <property type="term" value="P:integrin-mediated signaling pathway"/>
    <property type="evidence" value="ECO:0007669"/>
    <property type="project" value="UniProtKB-KW"/>
</dbReference>
<feature type="compositionally biased region" description="Low complexity" evidence="1">
    <location>
        <begin position="278"/>
        <end position="291"/>
    </location>
</feature>
<organism evidence="2 3">
    <name type="scientific">Tupaia chinensis</name>
    <name type="common">Chinese tree shrew</name>
    <name type="synonym">Tupaia belangeri chinensis</name>
    <dbReference type="NCBI Taxonomy" id="246437"/>
    <lineage>
        <taxon>Eukaryota</taxon>
        <taxon>Metazoa</taxon>
        <taxon>Chordata</taxon>
        <taxon>Craniata</taxon>
        <taxon>Vertebrata</taxon>
        <taxon>Euteleostomi</taxon>
        <taxon>Mammalia</taxon>
        <taxon>Eutheria</taxon>
        <taxon>Euarchontoglires</taxon>
        <taxon>Scandentia</taxon>
        <taxon>Tupaiidae</taxon>
        <taxon>Tupaia</taxon>
    </lineage>
</organism>
<dbReference type="STRING" id="246437.L9KW05"/>
<keyword evidence="2" id="KW-0401">Integrin</keyword>
<dbReference type="AlphaFoldDB" id="L9KW05"/>
<evidence type="ECO:0000313" key="2">
    <source>
        <dbReference type="EMBL" id="ELW66883.1"/>
    </source>
</evidence>
<accession>L9KW05</accession>
<dbReference type="Proteomes" id="UP000011518">
    <property type="component" value="Unassembled WGS sequence"/>
</dbReference>
<protein>
    <submittedName>
        <fullName evidence="2">A disintegrin and metalloproteinase with thrombospondin motifs 2</fullName>
    </submittedName>
</protein>
<evidence type="ECO:0000256" key="1">
    <source>
        <dbReference type="SAM" id="MobiDB-lite"/>
    </source>
</evidence>
<feature type="region of interest" description="Disordered" evidence="1">
    <location>
        <begin position="276"/>
        <end position="302"/>
    </location>
</feature>
<reference evidence="3" key="1">
    <citation type="submission" date="2012-07" db="EMBL/GenBank/DDBJ databases">
        <title>Genome of the Chinese tree shrew, a rising model animal genetically related to primates.</title>
        <authorList>
            <person name="Zhang G."/>
            <person name="Fan Y."/>
            <person name="Yao Y."/>
            <person name="Huang Z."/>
        </authorList>
    </citation>
    <scope>NUCLEOTIDE SEQUENCE [LARGE SCALE GENOMIC DNA]</scope>
</reference>